<feature type="transmembrane region" description="Helical" evidence="1">
    <location>
        <begin position="138"/>
        <end position="157"/>
    </location>
</feature>
<dbReference type="RefSeq" id="WP_184754761.1">
    <property type="nucleotide sequence ID" value="NZ_BAABEK010000011.1"/>
</dbReference>
<keyword evidence="3" id="KW-1185">Reference proteome</keyword>
<keyword evidence="1" id="KW-1133">Transmembrane helix</keyword>
<evidence type="ECO:0000313" key="3">
    <source>
        <dbReference type="Proteomes" id="UP000534286"/>
    </source>
</evidence>
<feature type="transmembrane region" description="Helical" evidence="1">
    <location>
        <begin position="12"/>
        <end position="36"/>
    </location>
</feature>
<dbReference type="EMBL" id="JACHJU010000001">
    <property type="protein sequence ID" value="MBB4938612.1"/>
    <property type="molecule type" value="Genomic_DNA"/>
</dbReference>
<dbReference type="Proteomes" id="UP000534286">
    <property type="component" value="Unassembled WGS sequence"/>
</dbReference>
<evidence type="ECO:0000313" key="2">
    <source>
        <dbReference type="EMBL" id="MBB4938612.1"/>
    </source>
</evidence>
<proteinExistence type="predicted"/>
<sequence length="233" mass="25070">MVSNPVEVRDGWRILGLVVRVVLLLALLWGALVAVLSSSPSPRTPGEFRAAVAAGRISSIGYRTVGEELYRLRWAEGPLIWHETSTVPIGDGPQIYSMAEFQKDVAGIPERVSRLDGTDDSRGILPGWPFRAPTLGGIQWIGAAWFLSFLIMLGSVPRLGNRWAWFWLFTVGQIGAIVFLLLEPRPLWYGAGRRPAPRGRLTGGQGCLASIGLGFLSAAAAAGVGWLAGLVLG</sequence>
<name>A0A7W7RUY1_9ACTN</name>
<evidence type="ECO:0000256" key="1">
    <source>
        <dbReference type="SAM" id="Phobius"/>
    </source>
</evidence>
<dbReference type="AlphaFoldDB" id="A0A7W7RUY1"/>
<reference evidence="2 3" key="1">
    <citation type="submission" date="2020-08" db="EMBL/GenBank/DDBJ databases">
        <title>Sequencing the genomes of 1000 actinobacteria strains.</title>
        <authorList>
            <person name="Klenk H.-P."/>
        </authorList>
    </citation>
    <scope>NUCLEOTIDE SEQUENCE [LARGE SCALE GENOMIC DNA]</scope>
    <source>
        <strain evidence="2 3">DSM 43023</strain>
    </source>
</reference>
<feature type="transmembrane region" description="Helical" evidence="1">
    <location>
        <begin position="203"/>
        <end position="228"/>
    </location>
</feature>
<protein>
    <submittedName>
        <fullName evidence="2">Uncharacterized protein</fullName>
    </submittedName>
</protein>
<keyword evidence="1" id="KW-0472">Membrane</keyword>
<keyword evidence="1" id="KW-0812">Transmembrane</keyword>
<organism evidence="2 3">
    <name type="scientific">Streptosporangium album</name>
    <dbReference type="NCBI Taxonomy" id="47479"/>
    <lineage>
        <taxon>Bacteria</taxon>
        <taxon>Bacillati</taxon>
        <taxon>Actinomycetota</taxon>
        <taxon>Actinomycetes</taxon>
        <taxon>Streptosporangiales</taxon>
        <taxon>Streptosporangiaceae</taxon>
        <taxon>Streptosporangium</taxon>
    </lineage>
</organism>
<gene>
    <name evidence="2" type="ORF">FHR32_002917</name>
</gene>
<accession>A0A7W7RUY1</accession>
<feature type="transmembrane region" description="Helical" evidence="1">
    <location>
        <begin position="163"/>
        <end position="182"/>
    </location>
</feature>
<comment type="caution">
    <text evidence="2">The sequence shown here is derived from an EMBL/GenBank/DDBJ whole genome shotgun (WGS) entry which is preliminary data.</text>
</comment>